<name>A0A235FDX0_9BACL</name>
<dbReference type="PANTHER" id="PTHR32114">
    <property type="entry name" value="ABC TRANSPORTER ABCH.3"/>
    <property type="match status" value="1"/>
</dbReference>
<gene>
    <name evidence="6" type="ORF">CGZ90_04310</name>
</gene>
<evidence type="ECO:0000313" key="6">
    <source>
        <dbReference type="EMBL" id="OYD59127.1"/>
    </source>
</evidence>
<dbReference type="Proteomes" id="UP000215059">
    <property type="component" value="Unassembled WGS sequence"/>
</dbReference>
<feature type="coiled-coil region" evidence="4">
    <location>
        <begin position="737"/>
        <end position="764"/>
    </location>
</feature>
<evidence type="ECO:0000256" key="3">
    <source>
        <dbReference type="ARBA" id="ARBA00013368"/>
    </source>
</evidence>
<dbReference type="Pfam" id="PF13558">
    <property type="entry name" value="SbcC_Walker_B"/>
    <property type="match status" value="1"/>
</dbReference>
<comment type="similarity">
    <text evidence="1">Belongs to the SMC family. SbcC subfamily.</text>
</comment>
<comment type="subunit">
    <text evidence="2">Heterodimer of SbcC and SbcD.</text>
</comment>
<keyword evidence="7" id="KW-1185">Reference proteome</keyword>
<dbReference type="SUPFAM" id="SSF52540">
    <property type="entry name" value="P-loop containing nucleoside triphosphate hydrolases"/>
    <property type="match status" value="2"/>
</dbReference>
<dbReference type="InterPro" id="IPR038729">
    <property type="entry name" value="Rad50/SbcC_AAA"/>
</dbReference>
<evidence type="ECO:0000259" key="5">
    <source>
        <dbReference type="Pfam" id="PF13476"/>
    </source>
</evidence>
<dbReference type="Pfam" id="PF13476">
    <property type="entry name" value="AAA_23"/>
    <property type="match status" value="1"/>
</dbReference>
<accession>A0A235FDX0</accession>
<dbReference type="GO" id="GO:0016887">
    <property type="term" value="F:ATP hydrolysis activity"/>
    <property type="evidence" value="ECO:0007669"/>
    <property type="project" value="InterPro"/>
</dbReference>
<evidence type="ECO:0000256" key="2">
    <source>
        <dbReference type="ARBA" id="ARBA00011322"/>
    </source>
</evidence>
<evidence type="ECO:0000313" key="7">
    <source>
        <dbReference type="Proteomes" id="UP000215059"/>
    </source>
</evidence>
<dbReference type="PANTHER" id="PTHR32114:SF2">
    <property type="entry name" value="ABC TRANSPORTER ABCH.3"/>
    <property type="match status" value="1"/>
</dbReference>
<dbReference type="OrthoDB" id="9795626at2"/>
<dbReference type="RefSeq" id="WP_094251087.1">
    <property type="nucleotide sequence ID" value="NZ_JBHLXL010000001.1"/>
</dbReference>
<proteinExistence type="inferred from homology"/>
<keyword evidence="4" id="KW-0175">Coiled coil</keyword>
<feature type="domain" description="Rad50/SbcC-type AAA" evidence="5">
    <location>
        <begin position="5"/>
        <end position="282"/>
    </location>
</feature>
<organism evidence="6 7">
    <name type="scientific">Fictibacillus aquaticus</name>
    <dbReference type="NCBI Taxonomy" id="2021314"/>
    <lineage>
        <taxon>Bacteria</taxon>
        <taxon>Bacillati</taxon>
        <taxon>Bacillota</taxon>
        <taxon>Bacilli</taxon>
        <taxon>Bacillales</taxon>
        <taxon>Fictibacillaceae</taxon>
        <taxon>Fictibacillus</taxon>
    </lineage>
</organism>
<dbReference type="Gene3D" id="3.40.50.300">
    <property type="entry name" value="P-loop containing nucleotide triphosphate hydrolases"/>
    <property type="match status" value="2"/>
</dbReference>
<dbReference type="AlphaFoldDB" id="A0A235FDX0"/>
<comment type="caution">
    <text evidence="6">The sequence shown here is derived from an EMBL/GenBank/DDBJ whole genome shotgun (WGS) entry which is preliminary data.</text>
</comment>
<feature type="coiled-coil region" evidence="4">
    <location>
        <begin position="443"/>
        <end position="491"/>
    </location>
</feature>
<protein>
    <recommendedName>
        <fullName evidence="3">Nuclease SbcCD subunit C</fullName>
    </recommendedName>
</protein>
<feature type="coiled-coil region" evidence="4">
    <location>
        <begin position="185"/>
        <end position="325"/>
    </location>
</feature>
<evidence type="ECO:0000256" key="4">
    <source>
        <dbReference type="SAM" id="Coils"/>
    </source>
</evidence>
<evidence type="ECO:0000256" key="1">
    <source>
        <dbReference type="ARBA" id="ARBA00006930"/>
    </source>
</evidence>
<dbReference type="EMBL" id="NOII01000001">
    <property type="protein sequence ID" value="OYD59127.1"/>
    <property type="molecule type" value="Genomic_DNA"/>
</dbReference>
<dbReference type="InterPro" id="IPR027417">
    <property type="entry name" value="P-loop_NTPase"/>
</dbReference>
<sequence>MKPISLTVAGLQSFREPQTIPFSELCSGGVFGIFGPTGSGKSTILDAITLALYGKVERANGGTNGIMNNSEDKLSVSFTFALNSGAEVKEYKVERSYKRTGEHTVRTASCRLSEVVNGETMVHADKERDVTQHVQQILGLTIEDFTRAVVLPQGKFAEFLSLKGAERRQMLQRLFQLEKYGDKLNTRLKRRADEEKAKWNELLAEQSGLGDASADALLAAEKELKQCEMLYAESKKNSNEAEKQAELAKRVKDAQEELSRLQEEKDKLEDRRNEVSELKQRLDAAIQADKLLPYYEECRRTEAETKEMNERLQHLQTERNKLLSEWKEVSALNESLKAETEEKVPLLNEHLSLMKEAVKKQDILRDTDMKQASSFEMLQAYKRKMDVLTHEVQKASDTLSKGELKKKELLQVQNSNTVSSEERRMLADAAARKGEYTQTLQNAESIRAEIVKMKIELAESEDQQLHVSQKKKELNQDAEKLMQQMQAVYGRLCESVRVKEKLLRVFHSLRKNYRDQSEKRRLHELAIELAASLKDGEPCTVCGSVNHPSPFESEGTAKKIEAFNEDYFEESLRKLGTQSERAAERMEELAAKIIDHSSSQLELAASADTYSEEAAALEMDNIGFEDAMHAAETELKMLLQDVIQLEEAAKAFVSKKERIEKSADAAVLKQKMIQQLIDPMQEKLVKAEARSEELMRMWSEHFLFDLSEVDHLHNQLHEKDTLREDAEKRLGIAETFLAEKTALLAEKKEELSELDKKAAIETSRFEILKQTVNELQTEISRITGGGDSAALLQETQSKLDHLLSSSKEMEQRCRKVHDSYNRCDREHHASSEALKRAEEREAEASKMFNEKLTSSNFAAADSVEKAIASPEQQQKWNEHITAFEDEGKDLSSRIAAIKSTLPEKALSMEEWDQIINKLNDAKEMLEISGQRLGEARSTYVQLEKNHLRYTELEKMKAECEVKCLNFSKLQAVFRGNTFVEFAAEEQLHQITIDASERLARLTRGRYAIEVDSSNGFVMRDDANGGIKRPVSSLSGGETFLTSLALALSLSAQIQLRGRHPLQFFFLDEGFGTLDQELLDTVVTALEKLQMNSFAIGVISHVPELKARLSKKVLVTPSDFAGKGSTVALAAD</sequence>
<dbReference type="GO" id="GO:0006302">
    <property type="term" value="P:double-strand break repair"/>
    <property type="evidence" value="ECO:0007669"/>
    <property type="project" value="InterPro"/>
</dbReference>
<reference evidence="6 7" key="1">
    <citation type="submission" date="2017-07" db="EMBL/GenBank/DDBJ databases">
        <title>Fictibacillus sp. nov. GDSW-R2A3 Genome sequencing and assembly.</title>
        <authorList>
            <person name="Mayilraj S."/>
        </authorList>
    </citation>
    <scope>NUCLEOTIDE SEQUENCE [LARGE SCALE GENOMIC DNA]</scope>
    <source>
        <strain evidence="6 7">GDSW-R2A3</strain>
    </source>
</reference>